<keyword evidence="10 15" id="KW-1133">Transmembrane helix</keyword>
<dbReference type="InterPro" id="IPR011009">
    <property type="entry name" value="Kinase-like_dom_sf"/>
</dbReference>
<evidence type="ECO:0000256" key="5">
    <source>
        <dbReference type="ARBA" id="ARBA00022692"/>
    </source>
</evidence>
<dbReference type="Pfam" id="PF07714">
    <property type="entry name" value="PK_Tyr_Ser-Thr"/>
    <property type="match status" value="2"/>
</dbReference>
<organism evidence="20 21">
    <name type="scientific">Solanum pennellii</name>
    <name type="common">Tomato</name>
    <name type="synonym">Lycopersicon pennellii</name>
    <dbReference type="NCBI Taxonomy" id="28526"/>
    <lineage>
        <taxon>Eukaryota</taxon>
        <taxon>Viridiplantae</taxon>
        <taxon>Streptophyta</taxon>
        <taxon>Embryophyta</taxon>
        <taxon>Tracheophyta</taxon>
        <taxon>Spermatophyta</taxon>
        <taxon>Magnoliopsida</taxon>
        <taxon>eudicotyledons</taxon>
        <taxon>Gunneridae</taxon>
        <taxon>Pentapetalae</taxon>
        <taxon>asterids</taxon>
        <taxon>lamiids</taxon>
        <taxon>Solanales</taxon>
        <taxon>Solanaceae</taxon>
        <taxon>Solanoideae</taxon>
        <taxon>Solaneae</taxon>
        <taxon>Solanum</taxon>
        <taxon>Solanum subgen. Lycopersicon</taxon>
    </lineage>
</organism>
<evidence type="ECO:0000256" key="6">
    <source>
        <dbReference type="ARBA" id="ARBA00022729"/>
    </source>
</evidence>
<keyword evidence="20" id="KW-1185">Reference proteome</keyword>
<feature type="binding site" evidence="14">
    <location>
        <position position="1457"/>
    </location>
    <ligand>
        <name>ATP</name>
        <dbReference type="ChEBI" id="CHEBI:30616"/>
    </ligand>
</feature>
<dbReference type="InterPro" id="IPR001245">
    <property type="entry name" value="Ser-Thr/Tyr_kinase_cat_dom"/>
</dbReference>
<evidence type="ECO:0000256" key="10">
    <source>
        <dbReference type="ARBA" id="ARBA00022989"/>
    </source>
</evidence>
<dbReference type="Pfam" id="PF12398">
    <property type="entry name" value="DUF3660"/>
    <property type="match status" value="1"/>
</dbReference>
<dbReference type="Pfam" id="PF11883">
    <property type="entry name" value="DUF3403"/>
    <property type="match status" value="1"/>
</dbReference>
<evidence type="ECO:0000259" key="17">
    <source>
        <dbReference type="PROSITE" id="PS50011"/>
    </source>
</evidence>
<evidence type="ECO:0000256" key="12">
    <source>
        <dbReference type="ARBA" id="ARBA00023157"/>
    </source>
</evidence>
<dbReference type="InterPro" id="IPR021820">
    <property type="entry name" value="S-locus_recpt_kinase_C"/>
</dbReference>
<keyword evidence="13" id="KW-0325">Glycoprotein</keyword>
<reference evidence="21" key="2">
    <citation type="submission" date="2025-08" db="UniProtKB">
        <authorList>
            <consortium name="RefSeq"/>
        </authorList>
    </citation>
    <scope>IDENTIFICATION</scope>
</reference>
<feature type="transmembrane region" description="Helical" evidence="15">
    <location>
        <begin position="1342"/>
        <end position="1365"/>
    </location>
</feature>
<feature type="signal peptide" evidence="16">
    <location>
        <begin position="1"/>
        <end position="22"/>
    </location>
</feature>
<evidence type="ECO:0000256" key="8">
    <source>
        <dbReference type="ARBA" id="ARBA00022777"/>
    </source>
</evidence>
<dbReference type="InterPro" id="IPR036426">
    <property type="entry name" value="Bulb-type_lectin_dom_sf"/>
</dbReference>
<dbReference type="InterPro" id="IPR017441">
    <property type="entry name" value="Protein_kinase_ATP_BS"/>
</dbReference>
<protein>
    <submittedName>
        <fullName evidence="21">Uncharacterized protein LOC107010091</fullName>
    </submittedName>
</protein>
<evidence type="ECO:0000256" key="14">
    <source>
        <dbReference type="PROSITE-ProRule" id="PRU10141"/>
    </source>
</evidence>
<dbReference type="CDD" id="cd00028">
    <property type="entry name" value="B_lectin"/>
    <property type="match status" value="2"/>
</dbReference>
<feature type="domain" description="Apple" evidence="19">
    <location>
        <begin position="1239"/>
        <end position="1321"/>
    </location>
</feature>
<dbReference type="Proteomes" id="UP000694930">
    <property type="component" value="Chromosome 2"/>
</dbReference>
<evidence type="ECO:0000259" key="19">
    <source>
        <dbReference type="PROSITE" id="PS50948"/>
    </source>
</evidence>
<feature type="domain" description="Bulb-type lectin" evidence="18">
    <location>
        <begin position="28"/>
        <end position="152"/>
    </location>
</feature>
<dbReference type="SMART" id="SM00473">
    <property type="entry name" value="PAN_AP"/>
    <property type="match status" value="2"/>
</dbReference>
<dbReference type="InterPro" id="IPR022126">
    <property type="entry name" value="S-locus_recpt_kinase"/>
</dbReference>
<dbReference type="Gene3D" id="1.10.510.10">
    <property type="entry name" value="Transferase(Phosphotransferase) domain 1"/>
    <property type="match status" value="2"/>
</dbReference>
<dbReference type="CDD" id="cd01098">
    <property type="entry name" value="PAN_AP_plant"/>
    <property type="match status" value="2"/>
</dbReference>
<evidence type="ECO:0000256" key="15">
    <source>
        <dbReference type="SAM" id="Phobius"/>
    </source>
</evidence>
<keyword evidence="2" id="KW-1003">Cell membrane</keyword>
<keyword evidence="7 14" id="KW-0547">Nucleotide-binding</keyword>
<dbReference type="GeneID" id="107010091"/>
<dbReference type="Gene3D" id="2.90.10.10">
    <property type="entry name" value="Bulb-type lectin domain"/>
    <property type="match status" value="2"/>
</dbReference>
<dbReference type="PANTHER" id="PTHR27002:SF150">
    <property type="entry name" value="RECEPTOR-LIKE SERINE_THREONINE-PROTEIN KINASE SD1-8"/>
    <property type="match status" value="1"/>
</dbReference>
<dbReference type="SMART" id="SM00108">
    <property type="entry name" value="B_lectin"/>
    <property type="match status" value="2"/>
</dbReference>
<dbReference type="PROSITE" id="PS50948">
    <property type="entry name" value="PAN"/>
    <property type="match status" value="2"/>
</dbReference>
<dbReference type="InterPro" id="IPR000719">
    <property type="entry name" value="Prot_kinase_dom"/>
</dbReference>
<accession>A0ABM1V2P4</accession>
<keyword evidence="8" id="KW-0418">Kinase</keyword>
<proteinExistence type="predicted"/>
<feature type="transmembrane region" description="Helical" evidence="15">
    <location>
        <begin position="446"/>
        <end position="467"/>
    </location>
</feature>
<evidence type="ECO:0000256" key="7">
    <source>
        <dbReference type="ARBA" id="ARBA00022741"/>
    </source>
</evidence>
<feature type="chain" id="PRO_5046098751" evidence="16">
    <location>
        <begin position="23"/>
        <end position="1748"/>
    </location>
</feature>
<dbReference type="Gene3D" id="3.30.200.20">
    <property type="entry name" value="Phosphorylase Kinase, domain 1"/>
    <property type="match status" value="2"/>
</dbReference>
<feature type="domain" description="Apple" evidence="19">
    <location>
        <begin position="345"/>
        <end position="431"/>
    </location>
</feature>
<dbReference type="SUPFAM" id="SSF56112">
    <property type="entry name" value="Protein kinase-like (PK-like)"/>
    <property type="match status" value="2"/>
</dbReference>
<evidence type="ECO:0000313" key="20">
    <source>
        <dbReference type="Proteomes" id="UP000694930"/>
    </source>
</evidence>
<evidence type="ECO:0000259" key="18">
    <source>
        <dbReference type="PROSITE" id="PS50927"/>
    </source>
</evidence>
<evidence type="ECO:0000256" key="13">
    <source>
        <dbReference type="ARBA" id="ARBA00023180"/>
    </source>
</evidence>
<keyword evidence="9 14" id="KW-0067">ATP-binding</keyword>
<gene>
    <name evidence="21" type="primary">LOC107010091</name>
</gene>
<dbReference type="PROSITE" id="PS50927">
    <property type="entry name" value="BULB_LECTIN"/>
    <property type="match status" value="2"/>
</dbReference>
<keyword evidence="12" id="KW-1015">Disulfide bond</keyword>
<evidence type="ECO:0000256" key="2">
    <source>
        <dbReference type="ARBA" id="ARBA00022475"/>
    </source>
</evidence>
<keyword evidence="3" id="KW-0723">Serine/threonine-protein kinase</keyword>
<dbReference type="InterPro" id="IPR003609">
    <property type="entry name" value="Pan_app"/>
</dbReference>
<dbReference type="SMART" id="SM00220">
    <property type="entry name" value="S_TKc"/>
    <property type="match status" value="2"/>
</dbReference>
<name>A0ABM1V2P4_SOLPN</name>
<dbReference type="RefSeq" id="XP_027770012.1">
    <property type="nucleotide sequence ID" value="XM_027914211.1"/>
</dbReference>
<evidence type="ECO:0000256" key="16">
    <source>
        <dbReference type="SAM" id="SignalP"/>
    </source>
</evidence>
<dbReference type="Pfam" id="PF08276">
    <property type="entry name" value="PAN_2"/>
    <property type="match status" value="2"/>
</dbReference>
<evidence type="ECO:0000256" key="4">
    <source>
        <dbReference type="ARBA" id="ARBA00022679"/>
    </source>
</evidence>
<dbReference type="Pfam" id="PF00954">
    <property type="entry name" value="S_locus_glycop"/>
    <property type="match status" value="2"/>
</dbReference>
<keyword evidence="4" id="KW-0808">Transferase</keyword>
<feature type="domain" description="Bulb-type lectin" evidence="18">
    <location>
        <begin position="921"/>
        <end position="1045"/>
    </location>
</feature>
<feature type="transmembrane region" description="Helical" evidence="15">
    <location>
        <begin position="898"/>
        <end position="919"/>
    </location>
</feature>
<sequence>MGFSQAWKVLLICLISCYIIQTYYCNASDTIQQSWKLLVGETLTSASQVFEFGFFTPANSDKRYLGIWFKNIPPIKVVWIANRESPLKVSDSAASLSISENGNLVLLDGTQTVIWSSNVSISSNKTVAVVLLDSGNLVLKDNVSGQTFWESFDYPCDTFLPGMKIGFNSKTGEKWLLSSWQKENDPSPGNFSIGISEQLSPQFFVWNKFTPYYRTGEWNGLKFIGLPYIDSAAYIIQFVFQQDFQEGTTYCTFLPNTSFLNFVELQSTGSVQVVQWTNGDPAWEIYATMVHAPCDIYNTCGPSAVCSKHNFPICSCLRGFVPQSGDEWSKGNWTGGCVRRTELLCQQKGNTLSPGVGLQDRFLKLSGLKLPDLAAIFRLDSASECEKLCLNNCSCTAYAYVAGIRCMVWSGDLLDMQDYSYSGEDLFLRLAYSELVFPGKRKFKRTLIICSAVFSCLFSGFALFCLLKHKIHQTGQKRKGARSFSLGNSCYISKDYTVESLWVGNLKKEDPIELPLIEFEVIATATNNFKEENKLGEGGFGPVFKGKLKDGPEIAVKRLSNRTGQGIEEFKNEIILISKLQHRNLVRLLGCCIEGEEFLIIYEYMPNRSLDKSLFDASQKELLDWPKRFNIIQGVARGLLYLHRDSCLNIIHRDLKVSNILLDEDMNPKISDFGLARTFQKQQQLVHTHRVAGTYGYMSPEYALRGVFSEKSDVFSFGVLLLEIISGKKNSSFHYVEENLNLLNYAWKLWSEQRGLDFMDGTLINSFSPEEITRCLHVGLLCVQEHPRDRPTMADIILMLNSEMKCSSPKQPTFKFETYLDLDGSAKDNERCSVNEFSASLSQGRREGGNVYQNTIFLPSLFLSNKRTSTPTNVSNTNTAAKQNILFLNYTMRNTKDYYFHQFLFLILISQFLHTILAIPTDTITTTQPLTKDQTLVSSDQLFELGFFSPGGANSDKWYIGIWYKEIQDRTIVWVANRAKPLSASSTSVLKITEIGTLLLVDGQTGNSVWSSDQTPATNVVAQLLDSGNFVIRPENDDREQSYLWQSFDYPTNTLLPGMKLGWDSKSGMNRNITSWKSAIDPAPGDYTFKINTSGFPEIYLTNKQEIIYRSGAWNGIRFSGVPEMKASDIISFEFQFKSDEITYTFKLHNKTLYSRLFVSHSGFLERFAWIPTSNLWNRFWYAPKDQCDGYTECGISGICDTNISPICKCMVGFKPKNQVAWDLRDGSDGCVRFHNLDCKTDKFNILKNMKLPDTTNSFVDTNMNLDECEAMCMKNCSCTAYTNSNISGSGSGCVIWSSELLDMRQYAVAEGGQVLYVRVASSDAVQIGGERSGNSSRKTKIVAIAAGVTVGIALVLFGLTLCLLSKRRKHQSSIRTKSVNRGTSERSQELLMNATIIPSKREFSGETSTEEFELPLFDYSTLATATENFSDATKLGQGGFGCVYKAMLVGQEVAVKRLSKNSGQGVEEFKNELRLIARLQHRNLVRLLGCCVDMEEKMLIYEYLENKSLDSILFNKQKSSLLDWQKRFNIICGIARGLLYLHQDSRFRIIHRDLKASNILLDKDLTPKISDFGMARIFGGDETEGNTKRVVGTYGYMSPEYAMDGLFSVKSDVFSFGVLVLEIVTGKKNRGFYYQNNQLNLLGHAWRLWKEGSGSELLDPSFGESFSPSEVMRCIQVGLLCVQEQAEDRPNMATVVLMLGSESASLPQPKNPGFCLGRRPVDSDSYSTNYEETCTVNQVTVTMIDPR</sequence>
<evidence type="ECO:0000313" key="21">
    <source>
        <dbReference type="RefSeq" id="XP_027770012.1"/>
    </source>
</evidence>
<dbReference type="InterPro" id="IPR001480">
    <property type="entry name" value="Bulb-type_lectin_dom"/>
</dbReference>
<evidence type="ECO:0000256" key="1">
    <source>
        <dbReference type="ARBA" id="ARBA00004251"/>
    </source>
</evidence>
<dbReference type="Pfam" id="PF01453">
    <property type="entry name" value="B_lectin"/>
    <property type="match status" value="2"/>
</dbReference>
<dbReference type="PROSITE" id="PS00108">
    <property type="entry name" value="PROTEIN_KINASE_ST"/>
    <property type="match status" value="2"/>
</dbReference>
<evidence type="ECO:0000256" key="9">
    <source>
        <dbReference type="ARBA" id="ARBA00022840"/>
    </source>
</evidence>
<feature type="domain" description="Protein kinase" evidence="17">
    <location>
        <begin position="1430"/>
        <end position="1715"/>
    </location>
</feature>
<dbReference type="CDD" id="cd14066">
    <property type="entry name" value="STKc_IRAK"/>
    <property type="match status" value="2"/>
</dbReference>
<evidence type="ECO:0000256" key="11">
    <source>
        <dbReference type="ARBA" id="ARBA00023136"/>
    </source>
</evidence>
<keyword evidence="11 15" id="KW-0472">Membrane</keyword>
<dbReference type="PANTHER" id="PTHR27002">
    <property type="entry name" value="RECEPTOR-LIKE SERINE/THREONINE-PROTEIN KINASE SD1-8"/>
    <property type="match status" value="1"/>
</dbReference>
<feature type="domain" description="Protein kinase" evidence="17">
    <location>
        <begin position="529"/>
        <end position="814"/>
    </location>
</feature>
<keyword evidence="6 16" id="KW-0732">Signal</keyword>
<dbReference type="SUPFAM" id="SSF51110">
    <property type="entry name" value="alpha-D-mannose-specific plant lectins"/>
    <property type="match status" value="2"/>
</dbReference>
<dbReference type="InterPro" id="IPR000858">
    <property type="entry name" value="S_locus_glycoprot_dom"/>
</dbReference>
<keyword evidence="5 15" id="KW-0812">Transmembrane</keyword>
<dbReference type="PROSITE" id="PS00107">
    <property type="entry name" value="PROTEIN_KINASE_ATP"/>
    <property type="match status" value="1"/>
</dbReference>
<dbReference type="PROSITE" id="PS50011">
    <property type="entry name" value="PROTEIN_KINASE_DOM"/>
    <property type="match status" value="2"/>
</dbReference>
<dbReference type="InterPro" id="IPR008271">
    <property type="entry name" value="Ser/Thr_kinase_AS"/>
</dbReference>
<comment type="subcellular location">
    <subcellularLocation>
        <location evidence="1">Cell membrane</location>
        <topology evidence="1">Single-pass type I membrane protein</topology>
    </subcellularLocation>
</comment>
<reference evidence="20" key="1">
    <citation type="journal article" date="2014" name="Nat. Genet.">
        <title>The genome of the stress-tolerant wild tomato species Solanum pennellii.</title>
        <authorList>
            <person name="Bolger A."/>
            <person name="Scossa F."/>
            <person name="Bolger M.E."/>
            <person name="Lanz C."/>
            <person name="Maumus F."/>
            <person name="Tohge T."/>
            <person name="Quesneville H."/>
            <person name="Alseekh S."/>
            <person name="Sorensen I."/>
            <person name="Lichtenstein G."/>
            <person name="Fich E.A."/>
            <person name="Conte M."/>
            <person name="Keller H."/>
            <person name="Schneeberger K."/>
            <person name="Schwacke R."/>
            <person name="Ofner I."/>
            <person name="Vrebalov J."/>
            <person name="Xu Y."/>
            <person name="Osorio S."/>
            <person name="Aflitos S.A."/>
            <person name="Schijlen E."/>
            <person name="Jimenez-Gomez J.M."/>
            <person name="Ryngajllo M."/>
            <person name="Kimura S."/>
            <person name="Kumar R."/>
            <person name="Koenig D."/>
            <person name="Headland L.R."/>
            <person name="Maloof J.N."/>
            <person name="Sinha N."/>
            <person name="van Ham R.C."/>
            <person name="Lankhorst R.K."/>
            <person name="Mao L."/>
            <person name="Vogel A."/>
            <person name="Arsova B."/>
            <person name="Panstruga R."/>
            <person name="Fei Z."/>
            <person name="Rose J.K."/>
            <person name="Zamir D."/>
            <person name="Carrari F."/>
            <person name="Giovannoni J.J."/>
            <person name="Weigel D."/>
            <person name="Usadel B."/>
            <person name="Fernie A.R."/>
        </authorList>
    </citation>
    <scope>NUCLEOTIDE SEQUENCE [LARGE SCALE GENOMIC DNA]</scope>
    <source>
        <strain evidence="20">cv. LA0716</strain>
    </source>
</reference>
<evidence type="ECO:0000256" key="3">
    <source>
        <dbReference type="ARBA" id="ARBA00022527"/>
    </source>
</evidence>